<dbReference type="EMBL" id="JBEAFC010000007">
    <property type="protein sequence ID" value="KAL1549301.1"/>
    <property type="molecule type" value="Genomic_DNA"/>
</dbReference>
<keyword evidence="3" id="KW-1185">Reference proteome</keyword>
<sequence>MRKDNKKSLFSSNNSSLLPKDRIEMEKLNSKLHLENYYIMQENERLRKKAELLNQENQALLNELKHRLAAAAAAAANPINDINIPTTSSSAAASSKANKKSKK</sequence>
<evidence type="ECO:0000313" key="2">
    <source>
        <dbReference type="EMBL" id="KAL1549301.1"/>
    </source>
</evidence>
<evidence type="ECO:0008006" key="4">
    <source>
        <dbReference type="Google" id="ProtNLM"/>
    </source>
</evidence>
<dbReference type="PANTHER" id="PTHR33601:SF1">
    <property type="entry name" value="PROTEIN LITTLE ZIPPER 4"/>
    <property type="match status" value="1"/>
</dbReference>
<accession>A0ABD1GYQ8</accession>
<dbReference type="InterPro" id="IPR039312">
    <property type="entry name" value="ZPR"/>
</dbReference>
<feature type="region of interest" description="Disordered" evidence="1">
    <location>
        <begin position="79"/>
        <end position="103"/>
    </location>
</feature>
<evidence type="ECO:0000313" key="3">
    <source>
        <dbReference type="Proteomes" id="UP001567538"/>
    </source>
</evidence>
<gene>
    <name evidence="2" type="ORF">AAHA92_17424</name>
</gene>
<dbReference type="AlphaFoldDB" id="A0ABD1GYQ8"/>
<comment type="caution">
    <text evidence="2">The sequence shown here is derived from an EMBL/GenBank/DDBJ whole genome shotgun (WGS) entry which is preliminary data.</text>
</comment>
<dbReference type="PANTHER" id="PTHR33601">
    <property type="entry name" value="PROTEIN LITTLE ZIPPER 4"/>
    <property type="match status" value="1"/>
</dbReference>
<proteinExistence type="predicted"/>
<evidence type="ECO:0000256" key="1">
    <source>
        <dbReference type="SAM" id="MobiDB-lite"/>
    </source>
</evidence>
<organism evidence="2 3">
    <name type="scientific">Salvia divinorum</name>
    <name type="common">Maria pastora</name>
    <name type="synonym">Diviner's sage</name>
    <dbReference type="NCBI Taxonomy" id="28513"/>
    <lineage>
        <taxon>Eukaryota</taxon>
        <taxon>Viridiplantae</taxon>
        <taxon>Streptophyta</taxon>
        <taxon>Embryophyta</taxon>
        <taxon>Tracheophyta</taxon>
        <taxon>Spermatophyta</taxon>
        <taxon>Magnoliopsida</taxon>
        <taxon>eudicotyledons</taxon>
        <taxon>Gunneridae</taxon>
        <taxon>Pentapetalae</taxon>
        <taxon>asterids</taxon>
        <taxon>lamiids</taxon>
        <taxon>Lamiales</taxon>
        <taxon>Lamiaceae</taxon>
        <taxon>Nepetoideae</taxon>
        <taxon>Mentheae</taxon>
        <taxon>Salviinae</taxon>
        <taxon>Salvia</taxon>
        <taxon>Salvia subgen. Calosphace</taxon>
    </lineage>
</organism>
<protein>
    <recommendedName>
        <fullName evidence="4">Protein LITTLE ZIPPER 3</fullName>
    </recommendedName>
</protein>
<reference evidence="2 3" key="1">
    <citation type="submission" date="2024-06" db="EMBL/GenBank/DDBJ databases">
        <title>A chromosome level genome sequence of Diviner's sage (Salvia divinorum).</title>
        <authorList>
            <person name="Ford S.A."/>
            <person name="Ro D.-K."/>
            <person name="Ness R.W."/>
            <person name="Phillips M.A."/>
        </authorList>
    </citation>
    <scope>NUCLEOTIDE SEQUENCE [LARGE SCALE GENOMIC DNA]</scope>
    <source>
        <strain evidence="2">SAF-2024a</strain>
        <tissue evidence="2">Leaf</tissue>
    </source>
</reference>
<dbReference type="Proteomes" id="UP001567538">
    <property type="component" value="Unassembled WGS sequence"/>
</dbReference>
<name>A0ABD1GYQ8_SALDI</name>